<dbReference type="RefSeq" id="WP_320715074.1">
    <property type="nucleotide sequence ID" value="NZ_JAXHOZ010000081.1"/>
</dbReference>
<sequence>MIDIFATHCYSLRECIKDIKLMIRKTVIATLIGLSAASISQANDNVDMLYERLTQQDADALTALTTLAQDNDPQALSTLGFIYEYGITVPQNTTQALQYYQQACEIGGNFGCYNVWYFYQYGKGVAQDKARAKQFADKMNQTDLKTPSDVIEIIIDYLYSAKANADSDISQRSRLIYAAKRYLTSGDEETQRFFTRIGFSKRDVLRLATFWAKDGDPEINFLVGYFYNFGYAGIKNENIEALKWFRIAAEGGHPEAQNILGSVYEKGRWGIYADGAEAEKWYERAAKQSNDNALMNLGKMYYDGVLIKGDYRKAYVLFEQAYKNDVTSASRYLSQMYYSGQYVDVDCHQAKKYEESTDSHYFRQCEKDQRERKATRDVLPLLTLKHESSPFGGDNNPYKCELNFSINTNKLGEVANFRATLQLKNSDGASAEQTLAFPPFGLNSLNAGMIGEKFIFSQKSALLPQYKPDFCQFSDLEFQVISATATINGEEVDVLKAGILKQQEKR</sequence>
<dbReference type="Proteomes" id="UP001269968">
    <property type="component" value="Unassembled WGS sequence"/>
</dbReference>
<accession>A0AAW9HJY5</accession>
<evidence type="ECO:0000313" key="1">
    <source>
        <dbReference type="EMBL" id="MDY4380025.1"/>
    </source>
</evidence>
<organism evidence="1 2">
    <name type="scientific">Pectobacterium brasiliense</name>
    <dbReference type="NCBI Taxonomy" id="180957"/>
    <lineage>
        <taxon>Bacteria</taxon>
        <taxon>Pseudomonadati</taxon>
        <taxon>Pseudomonadota</taxon>
        <taxon>Gammaproteobacteria</taxon>
        <taxon>Enterobacterales</taxon>
        <taxon>Pectobacteriaceae</taxon>
        <taxon>Pectobacterium</taxon>
    </lineage>
</organism>
<dbReference type="PANTHER" id="PTHR11102:SF160">
    <property type="entry name" value="ERAD-ASSOCIATED E3 UBIQUITIN-PROTEIN LIGASE COMPONENT HRD3"/>
    <property type="match status" value="1"/>
</dbReference>
<dbReference type="SMART" id="SM00671">
    <property type="entry name" value="SEL1"/>
    <property type="match status" value="6"/>
</dbReference>
<proteinExistence type="predicted"/>
<dbReference type="PANTHER" id="PTHR11102">
    <property type="entry name" value="SEL-1-LIKE PROTEIN"/>
    <property type="match status" value="1"/>
</dbReference>
<dbReference type="Pfam" id="PF08238">
    <property type="entry name" value="Sel1"/>
    <property type="match status" value="6"/>
</dbReference>
<dbReference type="InterPro" id="IPR011990">
    <property type="entry name" value="TPR-like_helical_dom_sf"/>
</dbReference>
<dbReference type="InterPro" id="IPR050767">
    <property type="entry name" value="Sel1_AlgK"/>
</dbReference>
<dbReference type="Gene3D" id="1.25.40.10">
    <property type="entry name" value="Tetratricopeptide repeat domain"/>
    <property type="match status" value="2"/>
</dbReference>
<comment type="caution">
    <text evidence="1">The sequence shown here is derived from an EMBL/GenBank/DDBJ whole genome shotgun (WGS) entry which is preliminary data.</text>
</comment>
<dbReference type="SUPFAM" id="SSF81901">
    <property type="entry name" value="HCP-like"/>
    <property type="match status" value="2"/>
</dbReference>
<name>A0AAW9HJY5_9GAMM</name>
<dbReference type="InterPro" id="IPR006597">
    <property type="entry name" value="Sel1-like"/>
</dbReference>
<dbReference type="EMBL" id="JAXHOZ010000081">
    <property type="protein sequence ID" value="MDY4380025.1"/>
    <property type="molecule type" value="Genomic_DNA"/>
</dbReference>
<protein>
    <submittedName>
        <fullName evidence="1">Tetratricopeptide repeat protein</fullName>
    </submittedName>
</protein>
<reference evidence="1" key="1">
    <citation type="submission" date="2023-11" db="EMBL/GenBank/DDBJ databases">
        <title>Comparative genomics revealed phylogeny of phytopathogenic Pectobacterium aroidearum based on whole-genome sequencing and function of putative horizontal acquire islands in P. aroidearum PccS1.</title>
        <authorList>
            <person name="Fan J."/>
            <person name="Yang L."/>
        </authorList>
    </citation>
    <scope>NUCLEOTIDE SEQUENCE</scope>
    <source>
        <strain evidence="1">NJAU140</strain>
    </source>
</reference>
<evidence type="ECO:0000313" key="2">
    <source>
        <dbReference type="Proteomes" id="UP001269968"/>
    </source>
</evidence>
<gene>
    <name evidence="1" type="ORF">SOV92_19780</name>
</gene>
<dbReference type="AlphaFoldDB" id="A0AAW9HJY5"/>